<dbReference type="InterPro" id="IPR021096">
    <property type="entry name" value="Vibrio_phage_VSK_Orf152"/>
</dbReference>
<keyword evidence="1" id="KW-0812">Transmembrane</keyword>
<evidence type="ECO:0000313" key="2">
    <source>
        <dbReference type="EMBL" id="TXN19002.1"/>
    </source>
</evidence>
<accession>A0AA46L986</accession>
<sequence>MKAVWEGTTKKFNGLGLSGISMACTGLALVIASPQESPLQCALYVLC</sequence>
<gene>
    <name evidence="2" type="ORF">FVP01_03740</name>
</gene>
<evidence type="ECO:0000313" key="3">
    <source>
        <dbReference type="Proteomes" id="UP000321504"/>
    </source>
</evidence>
<dbReference type="Proteomes" id="UP000321504">
    <property type="component" value="Unassembled WGS sequence"/>
</dbReference>
<organism evidence="2 3">
    <name type="scientific">Vibrio parahaemolyticus</name>
    <dbReference type="NCBI Taxonomy" id="670"/>
    <lineage>
        <taxon>Bacteria</taxon>
        <taxon>Pseudomonadati</taxon>
        <taxon>Pseudomonadota</taxon>
        <taxon>Gammaproteobacteria</taxon>
        <taxon>Vibrionales</taxon>
        <taxon>Vibrionaceae</taxon>
        <taxon>Vibrio</taxon>
    </lineage>
</organism>
<dbReference type="PROSITE" id="PS51257">
    <property type="entry name" value="PROKAR_LIPOPROTEIN"/>
    <property type="match status" value="1"/>
</dbReference>
<dbReference type="Pfam" id="PF12472">
    <property type="entry name" value="DUF3693"/>
    <property type="match status" value="1"/>
</dbReference>
<evidence type="ECO:0000256" key="1">
    <source>
        <dbReference type="SAM" id="Phobius"/>
    </source>
</evidence>
<comment type="caution">
    <text evidence="2">The sequence shown here is derived from an EMBL/GenBank/DDBJ whole genome shotgun (WGS) entry which is preliminary data.</text>
</comment>
<proteinExistence type="predicted"/>
<keyword evidence="1" id="KW-0472">Membrane</keyword>
<dbReference type="AlphaFoldDB" id="A0AA46L986"/>
<name>A0AA46L986_VIBPH</name>
<protein>
    <submittedName>
        <fullName evidence="2">Uncharacterized protein</fullName>
    </submittedName>
</protein>
<dbReference type="EMBL" id="VRMQ01000001">
    <property type="protein sequence ID" value="TXN19002.1"/>
    <property type="molecule type" value="Genomic_DNA"/>
</dbReference>
<reference evidence="2 3" key="1">
    <citation type="submission" date="2019-08" db="EMBL/GenBank/DDBJ databases">
        <title>Emerging of two pre-pandemic pathogenic O4:KUT lineages of Vibrio parahaemolyticus in coastal eastern China.</title>
        <authorList>
            <person name="Yu H."/>
        </authorList>
    </citation>
    <scope>NUCLEOTIDE SEQUENCE [LARGE SCALE GENOMIC DNA]</scope>
    <source>
        <strain evidence="2 3">HZ17-383</strain>
    </source>
</reference>
<feature type="transmembrane region" description="Helical" evidence="1">
    <location>
        <begin position="12"/>
        <end position="32"/>
    </location>
</feature>
<keyword evidence="1" id="KW-1133">Transmembrane helix</keyword>